<keyword evidence="3" id="KW-1185">Reference proteome</keyword>
<dbReference type="EMBL" id="CP097510">
    <property type="protein sequence ID" value="URE27318.1"/>
    <property type="molecule type" value="Genomic_DNA"/>
</dbReference>
<proteinExistence type="predicted"/>
<gene>
    <name evidence="2" type="ORF">MUK42_17353</name>
</gene>
<reference evidence="2" key="1">
    <citation type="submission" date="2022-05" db="EMBL/GenBank/DDBJ databases">
        <title>The Musa troglodytarum L. genome provides insights into the mechanism of non-climacteric behaviour and enrichment of carotenoids.</title>
        <authorList>
            <person name="Wang J."/>
        </authorList>
    </citation>
    <scope>NUCLEOTIDE SEQUENCE</scope>
    <source>
        <tissue evidence="2">Leaf</tissue>
    </source>
</reference>
<feature type="region of interest" description="Disordered" evidence="1">
    <location>
        <begin position="155"/>
        <end position="175"/>
    </location>
</feature>
<protein>
    <submittedName>
        <fullName evidence="2">Uncharacterized protein</fullName>
    </submittedName>
</protein>
<dbReference type="AlphaFoldDB" id="A0A9E7HCI3"/>
<dbReference type="Proteomes" id="UP001055439">
    <property type="component" value="Chromosome 8"/>
</dbReference>
<accession>A0A9E7HCI3</accession>
<evidence type="ECO:0000313" key="3">
    <source>
        <dbReference type="Proteomes" id="UP001055439"/>
    </source>
</evidence>
<feature type="compositionally biased region" description="Polar residues" evidence="1">
    <location>
        <begin position="162"/>
        <end position="175"/>
    </location>
</feature>
<sequence>MKIPLCPLSKLSVAADRSLVNRSNERAAWRCSCALQHLRAPNSEEKSRGGIVRGIIMYYRLFRMAAYSLSFFWKRIQRKSYFVVEGLEKYCCLKLLLHKADKRELRLQGPHVPPTVHLCWWSTRIASCDASWPVQAPVGRRRSVPLQVARSWQGMGEGVPTASPTDAMSSTLATSRRPTTDVGILPVMN</sequence>
<name>A0A9E7HCI3_9LILI</name>
<organism evidence="2 3">
    <name type="scientific">Musa troglodytarum</name>
    <name type="common">fe'i banana</name>
    <dbReference type="NCBI Taxonomy" id="320322"/>
    <lineage>
        <taxon>Eukaryota</taxon>
        <taxon>Viridiplantae</taxon>
        <taxon>Streptophyta</taxon>
        <taxon>Embryophyta</taxon>
        <taxon>Tracheophyta</taxon>
        <taxon>Spermatophyta</taxon>
        <taxon>Magnoliopsida</taxon>
        <taxon>Liliopsida</taxon>
        <taxon>Zingiberales</taxon>
        <taxon>Musaceae</taxon>
        <taxon>Musa</taxon>
    </lineage>
</organism>
<evidence type="ECO:0000313" key="2">
    <source>
        <dbReference type="EMBL" id="URE27318.1"/>
    </source>
</evidence>
<evidence type="ECO:0000256" key="1">
    <source>
        <dbReference type="SAM" id="MobiDB-lite"/>
    </source>
</evidence>